<protein>
    <submittedName>
        <fullName evidence="2">Uncharacterized protein</fullName>
    </submittedName>
</protein>
<feature type="transmembrane region" description="Helical" evidence="1">
    <location>
        <begin position="6"/>
        <end position="24"/>
    </location>
</feature>
<keyword evidence="1" id="KW-0812">Transmembrane</keyword>
<evidence type="ECO:0000313" key="2">
    <source>
        <dbReference type="EMBL" id="HIX66668.1"/>
    </source>
</evidence>
<proteinExistence type="predicted"/>
<dbReference type="AlphaFoldDB" id="A0A9D1WT06"/>
<evidence type="ECO:0000313" key="3">
    <source>
        <dbReference type="Proteomes" id="UP000886721"/>
    </source>
</evidence>
<reference evidence="2" key="2">
    <citation type="submission" date="2021-04" db="EMBL/GenBank/DDBJ databases">
        <authorList>
            <person name="Gilroy R."/>
        </authorList>
    </citation>
    <scope>NUCLEOTIDE SEQUENCE</scope>
    <source>
        <strain evidence="2">CHK191-13928</strain>
    </source>
</reference>
<keyword evidence="1" id="KW-1133">Transmembrane helix</keyword>
<accession>A0A9D1WT06</accession>
<dbReference type="Proteomes" id="UP000886721">
    <property type="component" value="Unassembled WGS sequence"/>
</dbReference>
<comment type="caution">
    <text evidence="2">The sequence shown here is derived from an EMBL/GenBank/DDBJ whole genome shotgun (WGS) entry which is preliminary data.</text>
</comment>
<dbReference type="EMBL" id="DXEM01000004">
    <property type="protein sequence ID" value="HIX66668.1"/>
    <property type="molecule type" value="Genomic_DNA"/>
</dbReference>
<name>A0A9D1WT06_9FIRM</name>
<evidence type="ECO:0000256" key="1">
    <source>
        <dbReference type="SAM" id="Phobius"/>
    </source>
</evidence>
<sequence>MLKYIVIMIIILIFIGFLAWYLLLNHDKDRSGFFGKKDMPDDLTDDDLHQVVNLKKGGENHSDSNESTKMVSDAEEETAEISAASYIMNEEEPGTAAEEEFDFEPKYREEKKTEPFLWMEEDGDPIFDYRIFLNGKSEEKSVRVKKAVYHIGKNKTSDIVLETNDRRVGMDFLEVSPIEGKGLFRLKRVKEAYDLPIWSEEEEKWKPHHGEILFGEKKVVIALTQWAKVTDQNISRLELAGPGYLGEEDLEEAYSFQEESETMDEDDIFNI</sequence>
<gene>
    <name evidence="2" type="ORF">H9735_00930</name>
</gene>
<keyword evidence="1" id="KW-0472">Membrane</keyword>
<organism evidence="2 3">
    <name type="scientific">Candidatus Anaerostipes excrementavium</name>
    <dbReference type="NCBI Taxonomy" id="2838463"/>
    <lineage>
        <taxon>Bacteria</taxon>
        <taxon>Bacillati</taxon>
        <taxon>Bacillota</taxon>
        <taxon>Clostridia</taxon>
        <taxon>Lachnospirales</taxon>
        <taxon>Lachnospiraceae</taxon>
        <taxon>Anaerostipes</taxon>
    </lineage>
</organism>
<reference evidence="2" key="1">
    <citation type="journal article" date="2021" name="PeerJ">
        <title>Extensive microbial diversity within the chicken gut microbiome revealed by metagenomics and culture.</title>
        <authorList>
            <person name="Gilroy R."/>
            <person name="Ravi A."/>
            <person name="Getino M."/>
            <person name="Pursley I."/>
            <person name="Horton D.L."/>
            <person name="Alikhan N.F."/>
            <person name="Baker D."/>
            <person name="Gharbi K."/>
            <person name="Hall N."/>
            <person name="Watson M."/>
            <person name="Adriaenssens E.M."/>
            <person name="Foster-Nyarko E."/>
            <person name="Jarju S."/>
            <person name="Secka A."/>
            <person name="Antonio M."/>
            <person name="Oren A."/>
            <person name="Chaudhuri R.R."/>
            <person name="La Ragione R."/>
            <person name="Hildebrand F."/>
            <person name="Pallen M.J."/>
        </authorList>
    </citation>
    <scope>NUCLEOTIDE SEQUENCE</scope>
    <source>
        <strain evidence="2">CHK191-13928</strain>
    </source>
</reference>